<reference evidence="2" key="1">
    <citation type="journal article" date="2022" name="Mol. Ecol. Resour.">
        <title>The genomes of chicory, endive, great burdock and yacon provide insights into Asteraceae palaeo-polyploidization history and plant inulin production.</title>
        <authorList>
            <person name="Fan W."/>
            <person name="Wang S."/>
            <person name="Wang H."/>
            <person name="Wang A."/>
            <person name="Jiang F."/>
            <person name="Liu H."/>
            <person name="Zhao H."/>
            <person name="Xu D."/>
            <person name="Zhang Y."/>
        </authorList>
    </citation>
    <scope>NUCLEOTIDE SEQUENCE [LARGE SCALE GENOMIC DNA]</scope>
    <source>
        <strain evidence="2">cv. Niubang</strain>
    </source>
</reference>
<dbReference type="EMBL" id="CM042052">
    <property type="protein sequence ID" value="KAI3718166.1"/>
    <property type="molecule type" value="Genomic_DNA"/>
</dbReference>
<evidence type="ECO:0000313" key="2">
    <source>
        <dbReference type="Proteomes" id="UP001055879"/>
    </source>
</evidence>
<organism evidence="1 2">
    <name type="scientific">Arctium lappa</name>
    <name type="common">Greater burdock</name>
    <name type="synonym">Lappa major</name>
    <dbReference type="NCBI Taxonomy" id="4217"/>
    <lineage>
        <taxon>Eukaryota</taxon>
        <taxon>Viridiplantae</taxon>
        <taxon>Streptophyta</taxon>
        <taxon>Embryophyta</taxon>
        <taxon>Tracheophyta</taxon>
        <taxon>Spermatophyta</taxon>
        <taxon>Magnoliopsida</taxon>
        <taxon>eudicotyledons</taxon>
        <taxon>Gunneridae</taxon>
        <taxon>Pentapetalae</taxon>
        <taxon>asterids</taxon>
        <taxon>campanulids</taxon>
        <taxon>Asterales</taxon>
        <taxon>Asteraceae</taxon>
        <taxon>Carduoideae</taxon>
        <taxon>Cardueae</taxon>
        <taxon>Arctiinae</taxon>
        <taxon>Arctium</taxon>
    </lineage>
</organism>
<comment type="caution">
    <text evidence="1">The sequence shown here is derived from an EMBL/GenBank/DDBJ whole genome shotgun (WGS) entry which is preliminary data.</text>
</comment>
<name>A0ACB9B8S8_ARCLA</name>
<proteinExistence type="predicted"/>
<protein>
    <submittedName>
        <fullName evidence="1">Uncharacterized protein</fullName>
    </submittedName>
</protein>
<gene>
    <name evidence="1" type="ORF">L6452_19020</name>
</gene>
<accession>A0ACB9B8S8</accession>
<keyword evidence="2" id="KW-1185">Reference proteome</keyword>
<reference evidence="1 2" key="2">
    <citation type="journal article" date="2022" name="Mol. Ecol. Resour.">
        <title>The genomes of chicory, endive, great burdock and yacon provide insights into Asteraceae paleo-polyploidization history and plant inulin production.</title>
        <authorList>
            <person name="Fan W."/>
            <person name="Wang S."/>
            <person name="Wang H."/>
            <person name="Wang A."/>
            <person name="Jiang F."/>
            <person name="Liu H."/>
            <person name="Zhao H."/>
            <person name="Xu D."/>
            <person name="Zhang Y."/>
        </authorList>
    </citation>
    <scope>NUCLEOTIDE SEQUENCE [LARGE SCALE GENOMIC DNA]</scope>
    <source>
        <strain evidence="2">cv. Niubang</strain>
    </source>
</reference>
<evidence type="ECO:0000313" key="1">
    <source>
        <dbReference type="EMBL" id="KAI3718166.1"/>
    </source>
</evidence>
<dbReference type="Proteomes" id="UP001055879">
    <property type="component" value="Linkage Group LG06"/>
</dbReference>
<sequence length="69" mass="7938">MVVALLVAVVLDNTVPGSRQEREVYVWSEPKAAQREPVAKDHSEWEKCERNGSKEFYMGSKEFYMGSKE</sequence>